<protein>
    <submittedName>
        <fullName evidence="4">VWA domain-containing protein</fullName>
    </submittedName>
</protein>
<accession>A0A437LYI4</accession>
<evidence type="ECO:0000256" key="1">
    <source>
        <dbReference type="SAM" id="Coils"/>
    </source>
</evidence>
<dbReference type="OrthoDB" id="9783818at2"/>
<comment type="caution">
    <text evidence="4">The sequence shown here is derived from an EMBL/GenBank/DDBJ whole genome shotgun (WGS) entry which is preliminary data.</text>
</comment>
<feature type="coiled-coil region" evidence="1">
    <location>
        <begin position="340"/>
        <end position="367"/>
    </location>
</feature>
<dbReference type="SUPFAM" id="SSF53300">
    <property type="entry name" value="vWA-like"/>
    <property type="match status" value="1"/>
</dbReference>
<keyword evidence="2" id="KW-0732">Signal</keyword>
<name>A0A437LYI4_9SPHN</name>
<dbReference type="Pfam" id="PF13519">
    <property type="entry name" value="VWA_2"/>
    <property type="match status" value="1"/>
</dbReference>
<proteinExistence type="predicted"/>
<evidence type="ECO:0000256" key="2">
    <source>
        <dbReference type="SAM" id="SignalP"/>
    </source>
</evidence>
<feature type="chain" id="PRO_5019291263" evidence="2">
    <location>
        <begin position="23"/>
        <end position="380"/>
    </location>
</feature>
<dbReference type="PROSITE" id="PS51257">
    <property type="entry name" value="PROKAR_LIPOPROTEIN"/>
    <property type="match status" value="1"/>
</dbReference>
<dbReference type="EMBL" id="SACN01000003">
    <property type="protein sequence ID" value="RVT90488.1"/>
    <property type="molecule type" value="Genomic_DNA"/>
</dbReference>
<evidence type="ECO:0000259" key="3">
    <source>
        <dbReference type="PROSITE" id="PS50234"/>
    </source>
</evidence>
<evidence type="ECO:0000313" key="4">
    <source>
        <dbReference type="EMBL" id="RVT90488.1"/>
    </source>
</evidence>
<dbReference type="SMART" id="SM00327">
    <property type="entry name" value="VWA"/>
    <property type="match status" value="1"/>
</dbReference>
<dbReference type="Gene3D" id="3.40.50.410">
    <property type="entry name" value="von Willebrand factor, type A domain"/>
    <property type="match status" value="1"/>
</dbReference>
<gene>
    <name evidence="4" type="ORF">EOD43_19760</name>
</gene>
<dbReference type="InterPro" id="IPR036465">
    <property type="entry name" value="vWFA_dom_sf"/>
</dbReference>
<organism evidence="4 5">
    <name type="scientific">Sphingomonas crocodyli</name>
    <dbReference type="NCBI Taxonomy" id="1979270"/>
    <lineage>
        <taxon>Bacteria</taxon>
        <taxon>Pseudomonadati</taxon>
        <taxon>Pseudomonadota</taxon>
        <taxon>Alphaproteobacteria</taxon>
        <taxon>Sphingomonadales</taxon>
        <taxon>Sphingomonadaceae</taxon>
        <taxon>Sphingomonas</taxon>
    </lineage>
</organism>
<feature type="signal peptide" evidence="2">
    <location>
        <begin position="1"/>
        <end position="22"/>
    </location>
</feature>
<dbReference type="RefSeq" id="WP_127745747.1">
    <property type="nucleotide sequence ID" value="NZ_SACN01000003.1"/>
</dbReference>
<reference evidence="4 5" key="1">
    <citation type="submission" date="2019-01" db="EMBL/GenBank/DDBJ databases">
        <authorList>
            <person name="Chen W.-M."/>
        </authorList>
    </citation>
    <scope>NUCLEOTIDE SEQUENCE [LARGE SCALE GENOMIC DNA]</scope>
    <source>
        <strain evidence="4 5">CCP-7</strain>
    </source>
</reference>
<dbReference type="Proteomes" id="UP000282971">
    <property type="component" value="Unassembled WGS sequence"/>
</dbReference>
<feature type="domain" description="VWFA" evidence="3">
    <location>
        <begin position="87"/>
        <end position="273"/>
    </location>
</feature>
<dbReference type="InterPro" id="IPR002035">
    <property type="entry name" value="VWF_A"/>
</dbReference>
<dbReference type="PROSITE" id="PS50234">
    <property type="entry name" value="VWFA"/>
    <property type="match status" value="1"/>
</dbReference>
<dbReference type="AlphaFoldDB" id="A0A437LYI4"/>
<evidence type="ECO:0000313" key="5">
    <source>
        <dbReference type="Proteomes" id="UP000282971"/>
    </source>
</evidence>
<keyword evidence="1" id="KW-0175">Coiled coil</keyword>
<keyword evidence="5" id="KW-1185">Reference proteome</keyword>
<sequence>MDIVLRSACALLVLAVCGCGGAKNDDPDNTRTSRSVVSASDVEDARAYIAQFISDNPDRCFAEVGLDRPELQRQGGDDIGPHVQPARVVIAIDGSGSMAGRIGGQTKVELARKAAARFVDGLPSTVETSLLVFGQQGDNKAANKARSCAGVDLLAPMSSDRGRLVAAISQVQAVGWTPLALGLTKARALLAPSSTPGEQIIYVVSDGEETCGGDPVAVARQINGGTTRAIVNIIGFGLPPGEIAALKAVSDAGGGHFVNLNSRSDYERTFDRIRESNRQASNAIRQSNAVAGNAVQTSNAISSASVCVSNIISSENVRLSNDLSARAVRGEPVSFARTSQAILKRRHDQMEARLKDYRAQLQDGEIRARRTIDAAAAAAR</sequence>